<dbReference type="GeneID" id="70233038"/>
<organism evidence="1 2">
    <name type="scientific">Ogataea philodendri</name>
    <dbReference type="NCBI Taxonomy" id="1378263"/>
    <lineage>
        <taxon>Eukaryota</taxon>
        <taxon>Fungi</taxon>
        <taxon>Dikarya</taxon>
        <taxon>Ascomycota</taxon>
        <taxon>Saccharomycotina</taxon>
        <taxon>Pichiomycetes</taxon>
        <taxon>Pichiales</taxon>
        <taxon>Pichiaceae</taxon>
        <taxon>Ogataea</taxon>
    </lineage>
</organism>
<evidence type="ECO:0000313" key="2">
    <source>
        <dbReference type="Proteomes" id="UP000769157"/>
    </source>
</evidence>
<evidence type="ECO:0000313" key="1">
    <source>
        <dbReference type="EMBL" id="KAH3670555.1"/>
    </source>
</evidence>
<protein>
    <submittedName>
        <fullName evidence="1">Uncharacterized protein</fullName>
    </submittedName>
</protein>
<keyword evidence="2" id="KW-1185">Reference proteome</keyword>
<dbReference type="Proteomes" id="UP000769157">
    <property type="component" value="Unassembled WGS sequence"/>
</dbReference>
<comment type="caution">
    <text evidence="1">The sequence shown here is derived from an EMBL/GenBank/DDBJ whole genome shotgun (WGS) entry which is preliminary data.</text>
</comment>
<sequence>MVLSIRTYNLSSLLLRTDLRFFMSSWFRLNLRPFLLSLRIDSDEMFLTRWYVGSLRISVERICGFSRSKNERSSILILLEEDLLGIRDFLSWLRSSAISNGESESEADFINGVELTVDGWLTIADSALPTSADDSLESFVSAAG</sequence>
<proteinExistence type="predicted"/>
<dbReference type="RefSeq" id="XP_046063980.1">
    <property type="nucleotide sequence ID" value="XM_046201792.1"/>
</dbReference>
<reference evidence="1" key="2">
    <citation type="submission" date="2021-01" db="EMBL/GenBank/DDBJ databases">
        <authorList>
            <person name="Schikora-Tamarit M.A."/>
        </authorList>
    </citation>
    <scope>NUCLEOTIDE SEQUENCE</scope>
    <source>
        <strain evidence="1">CBS6075</strain>
    </source>
</reference>
<accession>A0A9P8PFE5</accession>
<dbReference type="AlphaFoldDB" id="A0A9P8PFE5"/>
<gene>
    <name evidence="1" type="ORF">OGAPHI_001070</name>
</gene>
<reference evidence="1" key="1">
    <citation type="journal article" date="2021" name="Open Biol.">
        <title>Shared evolutionary footprints suggest mitochondrial oxidative damage underlies multiple complex I losses in fungi.</title>
        <authorList>
            <person name="Schikora-Tamarit M.A."/>
            <person name="Marcet-Houben M."/>
            <person name="Nosek J."/>
            <person name="Gabaldon T."/>
        </authorList>
    </citation>
    <scope>NUCLEOTIDE SEQUENCE</scope>
    <source>
        <strain evidence="1">CBS6075</strain>
    </source>
</reference>
<dbReference type="EMBL" id="JAEUBE010000087">
    <property type="protein sequence ID" value="KAH3670555.1"/>
    <property type="molecule type" value="Genomic_DNA"/>
</dbReference>
<name>A0A9P8PFE5_9ASCO</name>